<dbReference type="SUPFAM" id="SSF55729">
    <property type="entry name" value="Acyl-CoA N-acyltransferases (Nat)"/>
    <property type="match status" value="1"/>
</dbReference>
<evidence type="ECO:0000313" key="4">
    <source>
        <dbReference type="Proteomes" id="UP000247790"/>
    </source>
</evidence>
<dbReference type="Pfam" id="PF00583">
    <property type="entry name" value="Acetyltransf_1"/>
    <property type="match status" value="1"/>
</dbReference>
<sequence>MENGIRLVHYEEQYDEALTRFALKKEQIHFTAMPVEVIEEAAANPDKDPVVILVQKVPVGFFVLHQGSEYVEPAERDRKILVRALSISKEHQGKGYALKAMKQLPAWVREYHPEVEEIILAVNEENKAARQLYLKSGFLDLGLTRQGNWGIQHMLHYNLKQEVEDGRNT</sequence>
<protein>
    <submittedName>
        <fullName evidence="3">GNAT family N-acetyltransferase</fullName>
    </submittedName>
    <submittedName>
        <fullName evidence="2">RimJ/RimL family protein N-acetyltransferase</fullName>
    </submittedName>
</protein>
<dbReference type="EMBL" id="CP054614">
    <property type="protein sequence ID" value="QKS59087.1"/>
    <property type="molecule type" value="Genomic_DNA"/>
</dbReference>
<evidence type="ECO:0000259" key="1">
    <source>
        <dbReference type="PROSITE" id="PS51186"/>
    </source>
</evidence>
<dbReference type="OrthoDB" id="66776at2"/>
<dbReference type="InterPro" id="IPR000182">
    <property type="entry name" value="GNAT_dom"/>
</dbReference>
<dbReference type="EMBL" id="QJSW01000011">
    <property type="protein sequence ID" value="PYE47811.1"/>
    <property type="molecule type" value="Genomic_DNA"/>
</dbReference>
<accession>A0A2V4V7K4</accession>
<keyword evidence="5" id="KW-1185">Reference proteome</keyword>
<feature type="domain" description="N-acetyltransferase" evidence="1">
    <location>
        <begin position="5"/>
        <end position="164"/>
    </location>
</feature>
<dbReference type="PANTHER" id="PTHR43328:SF1">
    <property type="entry name" value="N-ACETYLTRANSFERASE DOMAIN-CONTAINING PROTEIN"/>
    <property type="match status" value="1"/>
</dbReference>
<dbReference type="Proteomes" id="UP000509327">
    <property type="component" value="Chromosome"/>
</dbReference>
<keyword evidence="2" id="KW-0808">Transferase</keyword>
<dbReference type="InterPro" id="IPR016181">
    <property type="entry name" value="Acyl_CoA_acyltransferase"/>
</dbReference>
<reference evidence="3 5" key="2">
    <citation type="submission" date="2020-06" db="EMBL/GenBank/DDBJ databases">
        <title>Complete genome of Paenibacillus barcinonensis KACC11450.</title>
        <authorList>
            <person name="Kim M."/>
            <person name="Park Y.-J."/>
            <person name="Shin J.-H."/>
        </authorList>
    </citation>
    <scope>NUCLEOTIDE SEQUENCE [LARGE SCALE GENOMIC DNA]</scope>
    <source>
        <strain evidence="3 5">KACC11450</strain>
    </source>
</reference>
<dbReference type="GO" id="GO:0016747">
    <property type="term" value="F:acyltransferase activity, transferring groups other than amino-acyl groups"/>
    <property type="evidence" value="ECO:0007669"/>
    <property type="project" value="InterPro"/>
</dbReference>
<dbReference type="PANTHER" id="PTHR43328">
    <property type="entry name" value="ACETYLTRANSFERASE-RELATED"/>
    <property type="match status" value="1"/>
</dbReference>
<dbReference type="AlphaFoldDB" id="A0A2V4V7K4"/>
<dbReference type="Gene3D" id="3.40.630.30">
    <property type="match status" value="1"/>
</dbReference>
<evidence type="ECO:0000313" key="2">
    <source>
        <dbReference type="EMBL" id="PYE47811.1"/>
    </source>
</evidence>
<name>A0A2V4V7K4_PAEBA</name>
<dbReference type="Proteomes" id="UP000247790">
    <property type="component" value="Unassembled WGS sequence"/>
</dbReference>
<evidence type="ECO:0000313" key="5">
    <source>
        <dbReference type="Proteomes" id="UP000509327"/>
    </source>
</evidence>
<dbReference type="PROSITE" id="PS51186">
    <property type="entry name" value="GNAT"/>
    <property type="match status" value="1"/>
</dbReference>
<reference evidence="2 4" key="1">
    <citation type="submission" date="2018-06" db="EMBL/GenBank/DDBJ databases">
        <title>Genomic Encyclopedia of Type Strains, Phase III (KMG-III): the genomes of soil and plant-associated and newly described type strains.</title>
        <authorList>
            <person name="Whitman W."/>
        </authorList>
    </citation>
    <scope>NUCLEOTIDE SEQUENCE [LARGE SCALE GENOMIC DNA]</scope>
    <source>
        <strain evidence="2 4">CECT 7022</strain>
    </source>
</reference>
<evidence type="ECO:0000313" key="3">
    <source>
        <dbReference type="EMBL" id="QKS59087.1"/>
    </source>
</evidence>
<organism evidence="2 4">
    <name type="scientific">Paenibacillus barcinonensis</name>
    <dbReference type="NCBI Taxonomy" id="198119"/>
    <lineage>
        <taxon>Bacteria</taxon>
        <taxon>Bacillati</taxon>
        <taxon>Bacillota</taxon>
        <taxon>Bacilli</taxon>
        <taxon>Bacillales</taxon>
        <taxon>Paenibacillaceae</taxon>
        <taxon>Paenibacillus</taxon>
    </lineage>
</organism>
<dbReference type="RefSeq" id="WP_110897732.1">
    <property type="nucleotide sequence ID" value="NZ_CP054614.1"/>
</dbReference>
<gene>
    <name evidence="2" type="ORF">DFQ00_111110</name>
    <name evidence="3" type="ORF">HUB98_24690</name>
</gene>
<proteinExistence type="predicted"/>